<dbReference type="OrthoDB" id="3690795at2"/>
<comment type="caution">
    <text evidence="2">The sequence shown here is derived from an EMBL/GenBank/DDBJ whole genome shotgun (WGS) entry which is preliminary data.</text>
</comment>
<keyword evidence="1" id="KW-0472">Membrane</keyword>
<proteinExistence type="predicted"/>
<dbReference type="RefSeq" id="WP_155340863.1">
    <property type="nucleotide sequence ID" value="NZ_BAAABN010000093.1"/>
</dbReference>
<evidence type="ECO:0000313" key="3">
    <source>
        <dbReference type="Proteomes" id="UP000334990"/>
    </source>
</evidence>
<keyword evidence="3" id="KW-1185">Reference proteome</keyword>
<organism evidence="2 3">
    <name type="scientific">Acrocarpospora corrugata</name>
    <dbReference type="NCBI Taxonomy" id="35763"/>
    <lineage>
        <taxon>Bacteria</taxon>
        <taxon>Bacillati</taxon>
        <taxon>Actinomycetota</taxon>
        <taxon>Actinomycetes</taxon>
        <taxon>Streptosporangiales</taxon>
        <taxon>Streptosporangiaceae</taxon>
        <taxon>Acrocarpospora</taxon>
    </lineage>
</organism>
<dbReference type="AlphaFoldDB" id="A0A5M3WEN3"/>
<sequence>MSVKARRKPIVSPPTAAGRFTGRVYGVLVASVVVAGLAGGALGYLVGSPSATDTAIADLHKADVVRDTQQVEELTGLAKSTAVELDKVLAELALAVPEAETTAPKPAVPEIVRGWQDAVRKVADKHAESPSGMTATNVARGGFRSAVSALAGALDTYAAVLGLPEDRRASLVGLVARQRSTAVAMWSVAATQLDQLNVDVGKGHQHAYLTSGHSDGAISVDQVPEGTE</sequence>
<keyword evidence="1" id="KW-0812">Transmembrane</keyword>
<accession>A0A5M3WEN3</accession>
<dbReference type="Proteomes" id="UP000334990">
    <property type="component" value="Unassembled WGS sequence"/>
</dbReference>
<reference evidence="2 3" key="1">
    <citation type="submission" date="2019-10" db="EMBL/GenBank/DDBJ databases">
        <title>Whole genome shotgun sequence of Acrocarpospora corrugata NBRC 13972.</title>
        <authorList>
            <person name="Ichikawa N."/>
            <person name="Kimura A."/>
            <person name="Kitahashi Y."/>
            <person name="Komaki H."/>
            <person name="Oguchi A."/>
        </authorList>
    </citation>
    <scope>NUCLEOTIDE SEQUENCE [LARGE SCALE GENOMIC DNA]</scope>
    <source>
        <strain evidence="2 3">NBRC 13972</strain>
    </source>
</reference>
<dbReference type="EMBL" id="BLAD01000087">
    <property type="protein sequence ID" value="GES04798.1"/>
    <property type="molecule type" value="Genomic_DNA"/>
</dbReference>
<gene>
    <name evidence="2" type="ORF">Acor_68660</name>
</gene>
<evidence type="ECO:0000313" key="2">
    <source>
        <dbReference type="EMBL" id="GES04798.1"/>
    </source>
</evidence>
<protein>
    <submittedName>
        <fullName evidence="2">Uncharacterized protein</fullName>
    </submittedName>
</protein>
<keyword evidence="1" id="KW-1133">Transmembrane helix</keyword>
<evidence type="ECO:0000256" key="1">
    <source>
        <dbReference type="SAM" id="Phobius"/>
    </source>
</evidence>
<name>A0A5M3WEN3_9ACTN</name>
<feature type="transmembrane region" description="Helical" evidence="1">
    <location>
        <begin position="24"/>
        <end position="46"/>
    </location>
</feature>